<dbReference type="KEGG" id="atl:Athai_41920"/>
<evidence type="ECO:0000313" key="10">
    <source>
        <dbReference type="EMBL" id="BCJ36689.1"/>
    </source>
</evidence>
<comment type="cofactor">
    <cofactor evidence="6">
        <name>Zn(2+)</name>
        <dbReference type="ChEBI" id="CHEBI:29105"/>
    </cofactor>
    <text evidence="6">Binds 1 zinc ion per subunit.</text>
</comment>
<keyword evidence="1 6" id="KW-0645">Protease</keyword>
<dbReference type="InterPro" id="IPR001915">
    <property type="entry name" value="Peptidase_M48"/>
</dbReference>
<dbReference type="AlphaFoldDB" id="A0A7R7DRW2"/>
<dbReference type="Pfam" id="PF01435">
    <property type="entry name" value="Peptidase_M48"/>
    <property type="match status" value="1"/>
</dbReference>
<keyword evidence="7" id="KW-0472">Membrane</keyword>
<evidence type="ECO:0000256" key="7">
    <source>
        <dbReference type="SAM" id="Phobius"/>
    </source>
</evidence>
<protein>
    <recommendedName>
        <fullName evidence="12">Peptidase M48</fullName>
    </recommendedName>
</protein>
<dbReference type="PANTHER" id="PTHR10120">
    <property type="entry name" value="CAAX PRENYL PROTEASE 1"/>
    <property type="match status" value="1"/>
</dbReference>
<feature type="domain" description="Peptidase M48" evidence="8">
    <location>
        <begin position="208"/>
        <end position="407"/>
    </location>
</feature>
<evidence type="ECO:0000256" key="4">
    <source>
        <dbReference type="ARBA" id="ARBA00022833"/>
    </source>
</evidence>
<keyword evidence="7" id="KW-1133">Transmembrane helix</keyword>
<organism evidence="10 11">
    <name type="scientific">Actinocatenispora thailandica</name>
    <dbReference type="NCBI Taxonomy" id="227318"/>
    <lineage>
        <taxon>Bacteria</taxon>
        <taxon>Bacillati</taxon>
        <taxon>Actinomycetota</taxon>
        <taxon>Actinomycetes</taxon>
        <taxon>Micromonosporales</taxon>
        <taxon>Micromonosporaceae</taxon>
        <taxon>Actinocatenispora</taxon>
    </lineage>
</organism>
<name>A0A7R7DRW2_9ACTN</name>
<proteinExistence type="inferred from homology"/>
<evidence type="ECO:0000256" key="3">
    <source>
        <dbReference type="ARBA" id="ARBA00022801"/>
    </source>
</evidence>
<keyword evidence="3 6" id="KW-0378">Hydrolase</keyword>
<keyword evidence="11" id="KW-1185">Reference proteome</keyword>
<dbReference type="Proteomes" id="UP000611640">
    <property type="component" value="Chromosome"/>
</dbReference>
<feature type="transmembrane region" description="Helical" evidence="7">
    <location>
        <begin position="68"/>
        <end position="89"/>
    </location>
</feature>
<keyword evidence="4 6" id="KW-0862">Zinc</keyword>
<dbReference type="GO" id="GO:0046872">
    <property type="term" value="F:metal ion binding"/>
    <property type="evidence" value="ECO:0007669"/>
    <property type="project" value="UniProtKB-KW"/>
</dbReference>
<dbReference type="InterPro" id="IPR032456">
    <property type="entry name" value="Peptidase_M48_N"/>
</dbReference>
<reference evidence="10 11" key="1">
    <citation type="submission" date="2020-08" db="EMBL/GenBank/DDBJ databases">
        <title>Whole genome shotgun sequence of Actinocatenispora thailandica NBRC 105041.</title>
        <authorList>
            <person name="Komaki H."/>
            <person name="Tamura T."/>
        </authorList>
    </citation>
    <scope>NUCLEOTIDE SEQUENCE [LARGE SCALE GENOMIC DNA]</scope>
    <source>
        <strain evidence="10 11">NBRC 105041</strain>
    </source>
</reference>
<dbReference type="Gene3D" id="3.30.2010.10">
    <property type="entry name" value="Metalloproteases ('zincins'), catalytic domain"/>
    <property type="match status" value="1"/>
</dbReference>
<keyword evidence="2" id="KW-0479">Metal-binding</keyword>
<feature type="transmembrane region" description="Helical" evidence="7">
    <location>
        <begin position="282"/>
        <end position="303"/>
    </location>
</feature>
<evidence type="ECO:0000313" key="11">
    <source>
        <dbReference type="Proteomes" id="UP000611640"/>
    </source>
</evidence>
<accession>A0A7R7DRW2</accession>
<keyword evidence="5 6" id="KW-0482">Metalloprotease</keyword>
<dbReference type="Pfam" id="PF16491">
    <property type="entry name" value="Peptidase_M48_N"/>
    <property type="match status" value="1"/>
</dbReference>
<feature type="domain" description="CAAX prenyl protease 1 N-terminal" evidence="9">
    <location>
        <begin position="68"/>
        <end position="198"/>
    </location>
</feature>
<evidence type="ECO:0000256" key="2">
    <source>
        <dbReference type="ARBA" id="ARBA00022723"/>
    </source>
</evidence>
<comment type="similarity">
    <text evidence="6">Belongs to the peptidase M48 family.</text>
</comment>
<feature type="transmembrane region" description="Helical" evidence="7">
    <location>
        <begin position="145"/>
        <end position="163"/>
    </location>
</feature>
<dbReference type="EMBL" id="AP023355">
    <property type="protein sequence ID" value="BCJ36689.1"/>
    <property type="molecule type" value="Genomic_DNA"/>
</dbReference>
<feature type="transmembrane region" description="Helical" evidence="7">
    <location>
        <begin position="6"/>
        <end position="28"/>
    </location>
</feature>
<feature type="transmembrane region" description="Helical" evidence="7">
    <location>
        <begin position="323"/>
        <end position="342"/>
    </location>
</feature>
<evidence type="ECO:0000256" key="1">
    <source>
        <dbReference type="ARBA" id="ARBA00022670"/>
    </source>
</evidence>
<evidence type="ECO:0000256" key="6">
    <source>
        <dbReference type="RuleBase" id="RU003983"/>
    </source>
</evidence>
<evidence type="ECO:0000259" key="9">
    <source>
        <dbReference type="Pfam" id="PF16491"/>
    </source>
</evidence>
<feature type="transmembrane region" description="Helical" evidence="7">
    <location>
        <begin position="95"/>
        <end position="118"/>
    </location>
</feature>
<dbReference type="GO" id="GO:0006508">
    <property type="term" value="P:proteolysis"/>
    <property type="evidence" value="ECO:0007669"/>
    <property type="project" value="UniProtKB-KW"/>
</dbReference>
<evidence type="ECO:0008006" key="12">
    <source>
        <dbReference type="Google" id="ProtNLM"/>
    </source>
</evidence>
<gene>
    <name evidence="10" type="ORF">Athai_41920</name>
</gene>
<sequence length="412" mass="42704">MASLVGAAVAAAVLLVVAGVVVAVAVPWRIPVPPRAAQLAALSRLPADGVARGRALAAELRPLRYLSLLVELVVVLVLGLTPLAATVAGSIHDRLFAGVLGGLAVAAVVELVGLPFTVRRRVVLRRYGLVTQGWGSWMVDLARNAVLGVVFVGGVLAGFYGATGAWPHVWWAPAAAIAAALTVLLPMVWAVLVEPLSNRFTPMPDSPLRTELLALAAADGVRIRSVLVADASRRGTMVNAYVTGLGPTRRIVVFDTLLSAAPDAETRLVLAHELGHARHHDVLLGTALGALGAAAGCCLLFVFGAWAAPFAAAGATGLTDPRAVGLLFALLTVVQLALRPVGNLVSRRVEARADRHALRSTGDPVTFAAMQGRLALRNLADVDPGRVAQALFGSHPSTVQRLAAADEFAAAE</sequence>
<evidence type="ECO:0000256" key="5">
    <source>
        <dbReference type="ARBA" id="ARBA00023049"/>
    </source>
</evidence>
<dbReference type="GO" id="GO:0004222">
    <property type="term" value="F:metalloendopeptidase activity"/>
    <property type="evidence" value="ECO:0007669"/>
    <property type="project" value="InterPro"/>
</dbReference>
<keyword evidence="7" id="KW-0812">Transmembrane</keyword>
<dbReference type="RefSeq" id="WP_203963028.1">
    <property type="nucleotide sequence ID" value="NZ_AP023355.1"/>
</dbReference>
<feature type="transmembrane region" description="Helical" evidence="7">
    <location>
        <begin position="169"/>
        <end position="193"/>
    </location>
</feature>
<evidence type="ECO:0000259" key="8">
    <source>
        <dbReference type="Pfam" id="PF01435"/>
    </source>
</evidence>